<dbReference type="Gene3D" id="3.40.50.720">
    <property type="entry name" value="NAD(P)-binding Rossmann-like Domain"/>
    <property type="match status" value="1"/>
</dbReference>
<dbReference type="InterPro" id="IPR036291">
    <property type="entry name" value="NAD(P)-bd_dom_sf"/>
</dbReference>
<evidence type="ECO:0000313" key="4">
    <source>
        <dbReference type="EMBL" id="CEA07280.1"/>
    </source>
</evidence>
<evidence type="ECO:0000256" key="2">
    <source>
        <dbReference type="ARBA" id="ARBA00022857"/>
    </source>
</evidence>
<keyword evidence="2" id="KW-0521">NADP</keyword>
<comment type="similarity">
    <text evidence="1">Belongs to the NmrA-type oxidoreductase family.</text>
</comment>
<evidence type="ECO:0000256" key="1">
    <source>
        <dbReference type="ARBA" id="ARBA00006328"/>
    </source>
</evidence>
<accession>A0A078MLV8</accession>
<dbReference type="PATRIC" id="fig|1461584.3.peg.582"/>
<dbReference type="AlphaFoldDB" id="A0A078MLV8"/>
<dbReference type="InterPro" id="IPR008030">
    <property type="entry name" value="NmrA-like"/>
</dbReference>
<dbReference type="PANTHER" id="PTHR42748">
    <property type="entry name" value="NITROGEN METABOLITE REPRESSION PROTEIN NMRA FAMILY MEMBER"/>
    <property type="match status" value="1"/>
</dbReference>
<dbReference type="InterPro" id="IPR051164">
    <property type="entry name" value="NmrA-like_oxidored"/>
</dbReference>
<dbReference type="PANTHER" id="PTHR42748:SF7">
    <property type="entry name" value="NMRA LIKE REDOX SENSOR 1-RELATED"/>
    <property type="match status" value="1"/>
</dbReference>
<reference evidence="4" key="1">
    <citation type="submission" date="2014-07" db="EMBL/GenBank/DDBJ databases">
        <authorList>
            <person name="Urmite Genomes Urmite Genomes"/>
        </authorList>
    </citation>
    <scope>NUCLEOTIDE SEQUENCE</scope>
    <source>
        <strain evidence="4">11W110_air</strain>
    </source>
</reference>
<dbReference type="Pfam" id="PF05368">
    <property type="entry name" value="NmrA"/>
    <property type="match status" value="1"/>
</dbReference>
<dbReference type="EMBL" id="LN483070">
    <property type="protein sequence ID" value="CEA07280.1"/>
    <property type="molecule type" value="Genomic_DNA"/>
</dbReference>
<name>A0A078MLV8_9MICC</name>
<organism evidence="4">
    <name type="scientific">Arthrobacter saudimassiliensis</name>
    <dbReference type="NCBI Taxonomy" id="1461584"/>
    <lineage>
        <taxon>Bacteria</taxon>
        <taxon>Bacillati</taxon>
        <taxon>Actinomycetota</taxon>
        <taxon>Actinomycetes</taxon>
        <taxon>Micrococcales</taxon>
        <taxon>Micrococcaceae</taxon>
        <taxon>Arthrobacter</taxon>
    </lineage>
</organism>
<proteinExistence type="inferred from homology"/>
<evidence type="ECO:0000259" key="3">
    <source>
        <dbReference type="Pfam" id="PF05368"/>
    </source>
</evidence>
<dbReference type="CDD" id="cd05251">
    <property type="entry name" value="NmrA_like_SDR_a"/>
    <property type="match status" value="1"/>
</dbReference>
<feature type="domain" description="NmrA-like" evidence="3">
    <location>
        <begin position="8"/>
        <end position="267"/>
    </location>
</feature>
<gene>
    <name evidence="4" type="primary">azoB_1</name>
    <name evidence="4" type="ORF">BN1051_00592</name>
</gene>
<sequence>MPSQEPPVAVFGATGTQGGAVVDALLERGARIRALVRDPDSARAGALAARGVELAHADLANPATLPAALEGAAAFFFMTTPFTPEGTEGEVRQGRALADAAAQARVPHVVFNSVGGAERHTGIPHFESKRRVEERIQQLGLDATVTRPVFFMENLSADNMAPQGGDADAALAVTMPLPDDVPLQMVAARDVGIVSAAALLGRLPDGVLTDGAVEIAGDERTGSQIAAAFAEHTGRPVTYRPLPLDVLDGNEDMQAMFRWFAQPPAYQGDLAATRRIDPDAWDLPVWLRNSGRTPAG</sequence>
<protein>
    <submittedName>
        <fullName evidence="4">NAD(P)H azoreductase</fullName>
    </submittedName>
</protein>
<dbReference type="SUPFAM" id="SSF51735">
    <property type="entry name" value="NAD(P)-binding Rossmann-fold domains"/>
    <property type="match status" value="1"/>
</dbReference>
<dbReference type="Gene3D" id="3.90.25.10">
    <property type="entry name" value="UDP-galactose 4-epimerase, domain 1"/>
    <property type="match status" value="1"/>
</dbReference>